<reference evidence="6" key="1">
    <citation type="submission" date="2016-10" db="EMBL/GenBank/DDBJ databases">
        <authorList>
            <person name="Varghese N."/>
            <person name="Submissions S."/>
        </authorList>
    </citation>
    <scope>NUCLEOTIDE SEQUENCE [LARGE SCALE GENOMIC DNA]</scope>
    <source>
        <strain evidence="6">DSM 22002</strain>
    </source>
</reference>
<evidence type="ECO:0000313" key="5">
    <source>
        <dbReference type="EMBL" id="SDH29509.1"/>
    </source>
</evidence>
<organism evidence="5 6">
    <name type="scientific">Agrococcus jejuensis</name>
    <dbReference type="NCBI Taxonomy" id="399736"/>
    <lineage>
        <taxon>Bacteria</taxon>
        <taxon>Bacillati</taxon>
        <taxon>Actinomycetota</taxon>
        <taxon>Actinomycetes</taxon>
        <taxon>Micrococcales</taxon>
        <taxon>Microbacteriaceae</taxon>
        <taxon>Agrococcus</taxon>
    </lineage>
</organism>
<dbReference type="GO" id="GO:0016746">
    <property type="term" value="F:acyltransferase activity"/>
    <property type="evidence" value="ECO:0007669"/>
    <property type="project" value="InterPro"/>
</dbReference>
<dbReference type="STRING" id="399736.SAMN04489720_0737"/>
<sequence>MAKTTIVEIVDDISGERLADGAGRTVTFSLDGAQYEIDLTHAHAEELREALEPWISASRRVSGATRASSPRRSGSSRASKDVQAIREWAAANGYQVATRGRIPANVLEAYEAR</sequence>
<feature type="compositionally biased region" description="Low complexity" evidence="2">
    <location>
        <begin position="62"/>
        <end position="77"/>
    </location>
</feature>
<keyword evidence="6" id="KW-1185">Reference proteome</keyword>
<evidence type="ECO:0000259" key="3">
    <source>
        <dbReference type="Pfam" id="PF11774"/>
    </source>
</evidence>
<evidence type="ECO:0000256" key="2">
    <source>
        <dbReference type="SAM" id="MobiDB-lite"/>
    </source>
</evidence>
<dbReference type="Pfam" id="PF23359">
    <property type="entry name" value="Lsr2_DNA-bd"/>
    <property type="match status" value="1"/>
</dbReference>
<feature type="domain" description="Lsr2 dimerization" evidence="3">
    <location>
        <begin position="1"/>
        <end position="61"/>
    </location>
</feature>
<evidence type="ECO:0000313" key="6">
    <source>
        <dbReference type="Proteomes" id="UP000198822"/>
    </source>
</evidence>
<name>A0A1G8B8D7_9MICO</name>
<dbReference type="OrthoDB" id="4113332at2"/>
<dbReference type="InterPro" id="IPR042261">
    <property type="entry name" value="Lsr2-like_dimerization"/>
</dbReference>
<protein>
    <submittedName>
        <fullName evidence="5">Lsr2 protein</fullName>
    </submittedName>
</protein>
<dbReference type="InterPro" id="IPR055370">
    <property type="entry name" value="Lsr2_DNA-bd"/>
</dbReference>
<evidence type="ECO:0000256" key="1">
    <source>
        <dbReference type="ARBA" id="ARBA00023125"/>
    </source>
</evidence>
<dbReference type="RefSeq" id="WP_092502543.1">
    <property type="nucleotide sequence ID" value="NZ_LT629695.1"/>
</dbReference>
<dbReference type="AlphaFoldDB" id="A0A1G8B8D7"/>
<dbReference type="EMBL" id="LT629695">
    <property type="protein sequence ID" value="SDH29509.1"/>
    <property type="molecule type" value="Genomic_DNA"/>
</dbReference>
<evidence type="ECO:0000259" key="4">
    <source>
        <dbReference type="Pfam" id="PF23359"/>
    </source>
</evidence>
<dbReference type="InterPro" id="IPR024412">
    <property type="entry name" value="Lsr2_dim_dom"/>
</dbReference>
<dbReference type="InterPro" id="IPR036625">
    <property type="entry name" value="E3-bd_dom_sf"/>
</dbReference>
<dbReference type="GO" id="GO:0003677">
    <property type="term" value="F:DNA binding"/>
    <property type="evidence" value="ECO:0007669"/>
    <property type="project" value="UniProtKB-KW"/>
</dbReference>
<feature type="domain" description="Lsr2 DNA-binding" evidence="4">
    <location>
        <begin position="79"/>
        <end position="112"/>
    </location>
</feature>
<dbReference type="Pfam" id="PF11774">
    <property type="entry name" value="Lsr2"/>
    <property type="match status" value="1"/>
</dbReference>
<keyword evidence="1" id="KW-0238">DNA-binding</keyword>
<dbReference type="Proteomes" id="UP000198822">
    <property type="component" value="Chromosome I"/>
</dbReference>
<accession>A0A1G8B8D7</accession>
<proteinExistence type="predicted"/>
<gene>
    <name evidence="5" type="ORF">SAMN04489720_0737</name>
</gene>
<dbReference type="Gene3D" id="3.30.60.230">
    <property type="entry name" value="Lsr2, dimerization domain"/>
    <property type="match status" value="1"/>
</dbReference>
<dbReference type="Gene3D" id="4.10.320.10">
    <property type="entry name" value="E3-binding domain"/>
    <property type="match status" value="1"/>
</dbReference>
<feature type="region of interest" description="Disordered" evidence="2">
    <location>
        <begin position="59"/>
        <end position="81"/>
    </location>
</feature>